<dbReference type="PANTHER" id="PTHR43065">
    <property type="entry name" value="SENSOR HISTIDINE KINASE"/>
    <property type="match status" value="1"/>
</dbReference>
<evidence type="ECO:0000259" key="14">
    <source>
        <dbReference type="PROSITE" id="PS50112"/>
    </source>
</evidence>
<keyword evidence="10" id="KW-0902">Two-component regulatory system</keyword>
<dbReference type="GO" id="GO:0005524">
    <property type="term" value="F:ATP binding"/>
    <property type="evidence" value="ECO:0007669"/>
    <property type="project" value="UniProtKB-KW"/>
</dbReference>
<dbReference type="Gene3D" id="3.30.450.20">
    <property type="entry name" value="PAS domain"/>
    <property type="match status" value="1"/>
</dbReference>
<dbReference type="SMART" id="SM00388">
    <property type="entry name" value="HisKA"/>
    <property type="match status" value="1"/>
</dbReference>
<name>A0A4V5LSE9_9BACL</name>
<dbReference type="InterPro" id="IPR004358">
    <property type="entry name" value="Sig_transdc_His_kin-like_C"/>
</dbReference>
<dbReference type="Pfam" id="PF02518">
    <property type="entry name" value="HATPase_c"/>
    <property type="match status" value="1"/>
</dbReference>
<comment type="caution">
    <text evidence="17">The sequence shown here is derived from an EMBL/GenBank/DDBJ whole genome shotgun (WGS) entry which is preliminary data.</text>
</comment>
<evidence type="ECO:0000256" key="2">
    <source>
        <dbReference type="ARBA" id="ARBA00004651"/>
    </source>
</evidence>
<organism evidence="17 18">
    <name type="scientific">Cohnella pontilimi</name>
    <dbReference type="NCBI Taxonomy" id="2564100"/>
    <lineage>
        <taxon>Bacteria</taxon>
        <taxon>Bacillati</taxon>
        <taxon>Bacillota</taxon>
        <taxon>Bacilli</taxon>
        <taxon>Bacillales</taxon>
        <taxon>Paenibacillaceae</taxon>
        <taxon>Cohnella</taxon>
    </lineage>
</organism>
<evidence type="ECO:0000256" key="7">
    <source>
        <dbReference type="ARBA" id="ARBA00022741"/>
    </source>
</evidence>
<dbReference type="InterPro" id="IPR035965">
    <property type="entry name" value="PAS-like_dom_sf"/>
</dbReference>
<reference evidence="17 18" key="1">
    <citation type="submission" date="2019-04" db="EMBL/GenBank/DDBJ databases">
        <title>Cohnella sp. nov., isolated from soil.</title>
        <authorList>
            <person name="Kim W."/>
        </authorList>
    </citation>
    <scope>NUCLEOTIDE SEQUENCE [LARGE SCALE GENOMIC DNA]</scope>
    <source>
        <strain evidence="17 18">CAU 1483</strain>
    </source>
</reference>
<keyword evidence="9" id="KW-0067">ATP-binding</keyword>
<evidence type="ECO:0000256" key="8">
    <source>
        <dbReference type="ARBA" id="ARBA00022777"/>
    </source>
</evidence>
<dbReference type="Gene3D" id="1.10.287.130">
    <property type="match status" value="1"/>
</dbReference>
<dbReference type="PANTHER" id="PTHR43065:SF34">
    <property type="entry name" value="SPORULATION KINASE A"/>
    <property type="match status" value="1"/>
</dbReference>
<keyword evidence="8" id="KW-0418">Kinase</keyword>
<dbReference type="GO" id="GO:0000155">
    <property type="term" value="F:phosphorelay sensor kinase activity"/>
    <property type="evidence" value="ECO:0007669"/>
    <property type="project" value="InterPro"/>
</dbReference>
<dbReference type="InterPro" id="IPR003594">
    <property type="entry name" value="HATPase_dom"/>
</dbReference>
<protein>
    <recommendedName>
        <fullName evidence="3">histidine kinase</fullName>
        <ecNumber evidence="3">2.7.13.3</ecNumber>
    </recommendedName>
</protein>
<comment type="subcellular location">
    <subcellularLocation>
        <location evidence="2">Cell membrane</location>
        <topology evidence="2">Multi-pass membrane protein</topology>
    </subcellularLocation>
</comment>
<keyword evidence="11 12" id="KW-0472">Membrane</keyword>
<dbReference type="EMBL" id="SUPK01000004">
    <property type="protein sequence ID" value="TJY42469.1"/>
    <property type="molecule type" value="Genomic_DNA"/>
</dbReference>
<feature type="domain" description="PAC" evidence="15">
    <location>
        <begin position="443"/>
        <end position="495"/>
    </location>
</feature>
<dbReference type="SUPFAM" id="SSF55785">
    <property type="entry name" value="PYP-like sensor domain (PAS domain)"/>
    <property type="match status" value="1"/>
</dbReference>
<feature type="transmembrane region" description="Helical" evidence="12">
    <location>
        <begin position="284"/>
        <end position="310"/>
    </location>
</feature>
<dbReference type="InterPro" id="IPR005467">
    <property type="entry name" value="His_kinase_dom"/>
</dbReference>
<dbReference type="InterPro" id="IPR003660">
    <property type="entry name" value="HAMP_dom"/>
</dbReference>
<dbReference type="InterPro" id="IPR003661">
    <property type="entry name" value="HisK_dim/P_dom"/>
</dbReference>
<dbReference type="Pfam" id="PF00672">
    <property type="entry name" value="HAMP"/>
    <property type="match status" value="1"/>
</dbReference>
<dbReference type="SUPFAM" id="SSF158472">
    <property type="entry name" value="HAMP domain-like"/>
    <property type="match status" value="1"/>
</dbReference>
<keyword evidence="7" id="KW-0547">Nucleotide-binding</keyword>
<dbReference type="CDD" id="cd00130">
    <property type="entry name" value="PAS"/>
    <property type="match status" value="1"/>
</dbReference>
<dbReference type="EC" id="2.7.13.3" evidence="3"/>
<evidence type="ECO:0000259" key="13">
    <source>
        <dbReference type="PROSITE" id="PS50109"/>
    </source>
</evidence>
<dbReference type="PROSITE" id="PS50113">
    <property type="entry name" value="PAC"/>
    <property type="match status" value="1"/>
</dbReference>
<dbReference type="SUPFAM" id="SSF55874">
    <property type="entry name" value="ATPase domain of HSP90 chaperone/DNA topoisomerase II/histidine kinase"/>
    <property type="match status" value="1"/>
</dbReference>
<feature type="domain" description="Histidine kinase" evidence="13">
    <location>
        <begin position="508"/>
        <end position="714"/>
    </location>
</feature>
<evidence type="ECO:0000256" key="4">
    <source>
        <dbReference type="ARBA" id="ARBA00022475"/>
    </source>
</evidence>
<dbReference type="PROSITE" id="PS50885">
    <property type="entry name" value="HAMP"/>
    <property type="match status" value="1"/>
</dbReference>
<dbReference type="Proteomes" id="UP000309673">
    <property type="component" value="Unassembled WGS sequence"/>
</dbReference>
<evidence type="ECO:0000313" key="17">
    <source>
        <dbReference type="EMBL" id="TJY42469.1"/>
    </source>
</evidence>
<dbReference type="InterPro" id="IPR000700">
    <property type="entry name" value="PAS-assoc_C"/>
</dbReference>
<feature type="domain" description="HAMP" evidence="16">
    <location>
        <begin position="307"/>
        <end position="359"/>
    </location>
</feature>
<dbReference type="SMART" id="SM00304">
    <property type="entry name" value="HAMP"/>
    <property type="match status" value="1"/>
</dbReference>
<dbReference type="SUPFAM" id="SSF47384">
    <property type="entry name" value="Homodimeric domain of signal transducing histidine kinase"/>
    <property type="match status" value="1"/>
</dbReference>
<dbReference type="CDD" id="cd00082">
    <property type="entry name" value="HisKA"/>
    <property type="match status" value="1"/>
</dbReference>
<accession>A0A4V5LSE9</accession>
<dbReference type="Gene3D" id="3.30.565.10">
    <property type="entry name" value="Histidine kinase-like ATPase, C-terminal domain"/>
    <property type="match status" value="1"/>
</dbReference>
<evidence type="ECO:0000313" key="18">
    <source>
        <dbReference type="Proteomes" id="UP000309673"/>
    </source>
</evidence>
<dbReference type="Pfam" id="PF08448">
    <property type="entry name" value="PAS_4"/>
    <property type="match status" value="1"/>
</dbReference>
<gene>
    <name evidence="17" type="ORF">E5161_09680</name>
</gene>
<dbReference type="SMART" id="SM00387">
    <property type="entry name" value="HATPase_c"/>
    <property type="match status" value="1"/>
</dbReference>
<keyword evidence="12" id="KW-0812">Transmembrane</keyword>
<dbReference type="PROSITE" id="PS50109">
    <property type="entry name" value="HIS_KIN"/>
    <property type="match status" value="1"/>
</dbReference>
<evidence type="ECO:0000259" key="16">
    <source>
        <dbReference type="PROSITE" id="PS50885"/>
    </source>
</evidence>
<evidence type="ECO:0000256" key="3">
    <source>
        <dbReference type="ARBA" id="ARBA00012438"/>
    </source>
</evidence>
<keyword evidence="5" id="KW-0597">Phosphoprotein</keyword>
<dbReference type="InterPro" id="IPR036097">
    <property type="entry name" value="HisK_dim/P_sf"/>
</dbReference>
<evidence type="ECO:0000259" key="15">
    <source>
        <dbReference type="PROSITE" id="PS50113"/>
    </source>
</evidence>
<feature type="domain" description="PAS" evidence="14">
    <location>
        <begin position="371"/>
        <end position="440"/>
    </location>
</feature>
<keyword evidence="18" id="KW-1185">Reference proteome</keyword>
<dbReference type="Gene3D" id="6.10.340.10">
    <property type="match status" value="1"/>
</dbReference>
<dbReference type="AlphaFoldDB" id="A0A4V5LSE9"/>
<evidence type="ECO:0000256" key="5">
    <source>
        <dbReference type="ARBA" id="ARBA00022553"/>
    </source>
</evidence>
<comment type="catalytic activity">
    <reaction evidence="1">
        <text>ATP + protein L-histidine = ADP + protein N-phospho-L-histidine.</text>
        <dbReference type="EC" id="2.7.13.3"/>
    </reaction>
</comment>
<dbReference type="PRINTS" id="PR00344">
    <property type="entry name" value="BCTRLSENSOR"/>
</dbReference>
<dbReference type="Pfam" id="PF00512">
    <property type="entry name" value="HisKA"/>
    <property type="match status" value="1"/>
</dbReference>
<evidence type="ECO:0000256" key="11">
    <source>
        <dbReference type="ARBA" id="ARBA00023136"/>
    </source>
</evidence>
<evidence type="ECO:0000256" key="6">
    <source>
        <dbReference type="ARBA" id="ARBA00022679"/>
    </source>
</evidence>
<dbReference type="SMART" id="SM00091">
    <property type="entry name" value="PAS"/>
    <property type="match status" value="1"/>
</dbReference>
<evidence type="ECO:0000256" key="9">
    <source>
        <dbReference type="ARBA" id="ARBA00022840"/>
    </source>
</evidence>
<dbReference type="CDD" id="cd06225">
    <property type="entry name" value="HAMP"/>
    <property type="match status" value="1"/>
</dbReference>
<evidence type="ECO:0000256" key="10">
    <source>
        <dbReference type="ARBA" id="ARBA00023012"/>
    </source>
</evidence>
<dbReference type="PROSITE" id="PS50112">
    <property type="entry name" value="PAS"/>
    <property type="match status" value="1"/>
</dbReference>
<proteinExistence type="predicted"/>
<dbReference type="OrthoDB" id="9815750at2"/>
<evidence type="ECO:0000256" key="12">
    <source>
        <dbReference type="SAM" id="Phobius"/>
    </source>
</evidence>
<keyword evidence="12" id="KW-1133">Transmembrane helix</keyword>
<evidence type="ECO:0000256" key="1">
    <source>
        <dbReference type="ARBA" id="ARBA00000085"/>
    </source>
</evidence>
<dbReference type="InterPro" id="IPR013656">
    <property type="entry name" value="PAS_4"/>
</dbReference>
<dbReference type="InterPro" id="IPR000014">
    <property type="entry name" value="PAS"/>
</dbReference>
<dbReference type="InterPro" id="IPR036890">
    <property type="entry name" value="HATPase_C_sf"/>
</dbReference>
<dbReference type="NCBIfam" id="TIGR00229">
    <property type="entry name" value="sensory_box"/>
    <property type="match status" value="1"/>
</dbReference>
<sequence>MVTIAKQIGTSLELSEQSRRYMEDAVGERLRAVAIAASKELDPHVGHVTKEQLRALSLKLGVDHITLLVRTENDIVGRKSSDPKEIGISTKTWDYWYKAFNQLFDLQYVDIPQGQKLRNFWSGPIQFSTSNPSQVDKWGYYYDGTTDYIINPYIHAEELLQFSDTHGTNALIRKLLDDNPDIVEITGFNSEFFGKPPIMKIKNGVLVRNLDVRDIEFGNYSYKDELDVANVERSSQTGQVFTTESMVGGKRVLKSFIPLSEGKKYVVGVSFDGNVIRQDLNRQLIIHCVISLGLVVAAWISSYFIAGFLIRPLNQIVRHVNEIAQGRFTRKITVRRHDELGLLSSRVNTMADSLQTYMGQLIDTAKELRGTKESLESFFNHTSDAIHVTDLEGRVIQVNKAFEKMYGWTAEETLHQPLMIIPEDKRGEFEEISVRILNGESVTDYETVRVTKAGQTIDTSITVSPIRSESGEIVAIAVISRDITARKQTEELIRRSEKLSVVGQLAAGVAHEIRNPLATIRGFVQLIQEQGALAQPYDKIMLSELDRINFIVSEFLVLAKPQAQNFESAELRSILDDIIVLLGSQAILHNVEIVPRFASSMPPLVCEVNQLKQVFLNVLKNALEAMPEGGKITIDLFEVPDENMVAARICDEGVGIPADLLPRLGEPFFTNKETGTGLGLMVSQRIIANHKGSMKIESAVGQGTCVEIRLPAAVIPRKEQAG</sequence>
<keyword evidence="6" id="KW-0808">Transferase</keyword>
<keyword evidence="4" id="KW-1003">Cell membrane</keyword>
<dbReference type="GO" id="GO:0005886">
    <property type="term" value="C:plasma membrane"/>
    <property type="evidence" value="ECO:0007669"/>
    <property type="project" value="UniProtKB-SubCell"/>
</dbReference>